<dbReference type="PANTHER" id="PTHR30352:SF2">
    <property type="entry name" value="ANAEROBIC RIBONUCLEOSIDE-TRIPHOSPHATE REDUCTASE-ACTIVATING PROTEIN"/>
    <property type="match status" value="1"/>
</dbReference>
<keyword evidence="6" id="KW-0411">Iron-sulfur</keyword>
<dbReference type="InterPro" id="IPR007197">
    <property type="entry name" value="rSAM"/>
</dbReference>
<dbReference type="Proteomes" id="UP000430670">
    <property type="component" value="Unassembled WGS sequence"/>
</dbReference>
<dbReference type="EMBL" id="WNKU01000015">
    <property type="protein sequence ID" value="MTV49818.1"/>
    <property type="molecule type" value="Genomic_DNA"/>
</dbReference>
<dbReference type="InterPro" id="IPR034457">
    <property type="entry name" value="Organic_radical-activating"/>
</dbReference>
<dbReference type="SFLD" id="SFLDS00029">
    <property type="entry name" value="Radical_SAM"/>
    <property type="match status" value="1"/>
</dbReference>
<dbReference type="SFLD" id="SFLDF00299">
    <property type="entry name" value="anaerobic_ribonucleoside-triph"/>
    <property type="match status" value="1"/>
</dbReference>
<keyword evidence="7" id="KW-0560">Oxidoreductase</keyword>
<dbReference type="GO" id="GO:0051539">
    <property type="term" value="F:4 iron, 4 sulfur cluster binding"/>
    <property type="evidence" value="ECO:0007669"/>
    <property type="project" value="UniProtKB-KW"/>
</dbReference>
<evidence type="ECO:0000256" key="2">
    <source>
        <dbReference type="ARBA" id="ARBA00022485"/>
    </source>
</evidence>
<dbReference type="SFLD" id="SFLDG01063">
    <property type="entry name" value="activating_enzymes__group_1"/>
    <property type="match status" value="1"/>
</dbReference>
<dbReference type="GO" id="GO:0046872">
    <property type="term" value="F:metal ion binding"/>
    <property type="evidence" value="ECO:0007669"/>
    <property type="project" value="UniProtKB-KW"/>
</dbReference>
<dbReference type="InterPro" id="IPR058240">
    <property type="entry name" value="rSAM_sf"/>
</dbReference>
<dbReference type="PIRSF" id="PIRSF000368">
    <property type="entry name" value="NrdG"/>
    <property type="match status" value="1"/>
</dbReference>
<evidence type="ECO:0000313" key="9">
    <source>
        <dbReference type="Proteomes" id="UP000430670"/>
    </source>
</evidence>
<evidence type="ECO:0000256" key="6">
    <source>
        <dbReference type="ARBA" id="ARBA00023014"/>
    </source>
</evidence>
<organism evidence="8 9">
    <name type="scientific">Heliobacterium mobile</name>
    <name type="common">Heliobacillus mobilis</name>
    <dbReference type="NCBI Taxonomy" id="28064"/>
    <lineage>
        <taxon>Bacteria</taxon>
        <taxon>Bacillati</taxon>
        <taxon>Bacillota</taxon>
        <taxon>Clostridia</taxon>
        <taxon>Eubacteriales</taxon>
        <taxon>Heliobacteriaceae</taxon>
        <taxon>Heliobacterium</taxon>
    </lineage>
</organism>
<comment type="function">
    <text evidence="7">Activation of anaerobic ribonucleoside-triphosphate reductase under anaerobic conditions by generation of an organic free radical, using S-adenosylmethionine and reduced flavodoxin as cosubstrates to produce 5'-deoxy-adenosine.</text>
</comment>
<reference evidence="8 9" key="1">
    <citation type="submission" date="2019-11" db="EMBL/GenBank/DDBJ databases">
        <title>Whole-genome sequence of a the green, strictly anaerobic photosynthetic bacterium Heliobacillus mobilis DSM 6151.</title>
        <authorList>
            <person name="Kyndt J.A."/>
            <person name="Meyer T.E."/>
        </authorList>
    </citation>
    <scope>NUCLEOTIDE SEQUENCE [LARGE SCALE GENOMIC DNA]</scope>
    <source>
        <strain evidence="8 9">DSM 6151</strain>
    </source>
</reference>
<evidence type="ECO:0000256" key="5">
    <source>
        <dbReference type="ARBA" id="ARBA00023004"/>
    </source>
</evidence>
<dbReference type="EC" id="1.97.1.-" evidence="7"/>
<comment type="similarity">
    <text evidence="7">Belongs to the organic radical-activating enzymes family.</text>
</comment>
<proteinExistence type="inferred from homology"/>
<evidence type="ECO:0000256" key="1">
    <source>
        <dbReference type="ARBA" id="ARBA00001966"/>
    </source>
</evidence>
<evidence type="ECO:0000256" key="7">
    <source>
        <dbReference type="PIRNR" id="PIRNR000368"/>
    </source>
</evidence>
<keyword evidence="4" id="KW-0479">Metal-binding</keyword>
<dbReference type="Gene3D" id="3.20.20.70">
    <property type="entry name" value="Aldolase class I"/>
    <property type="match status" value="1"/>
</dbReference>
<dbReference type="CDD" id="cd01335">
    <property type="entry name" value="Radical_SAM"/>
    <property type="match status" value="1"/>
</dbReference>
<name>A0A6I3SLJ3_HELMO</name>
<dbReference type="PROSITE" id="PS51257">
    <property type="entry name" value="PROKAR_LIPOPROTEIN"/>
    <property type="match status" value="1"/>
</dbReference>
<keyword evidence="5" id="KW-0408">Iron</keyword>
<dbReference type="PANTHER" id="PTHR30352">
    <property type="entry name" value="PYRUVATE FORMATE-LYASE-ACTIVATING ENZYME"/>
    <property type="match status" value="1"/>
</dbReference>
<evidence type="ECO:0000256" key="4">
    <source>
        <dbReference type="ARBA" id="ARBA00022723"/>
    </source>
</evidence>
<dbReference type="SFLD" id="SFLDG01066">
    <property type="entry name" value="organic_radical-activating_enz"/>
    <property type="match status" value="1"/>
</dbReference>
<keyword evidence="9" id="KW-1185">Reference proteome</keyword>
<evidence type="ECO:0000313" key="8">
    <source>
        <dbReference type="EMBL" id="MTV49818.1"/>
    </source>
</evidence>
<accession>A0A6I3SLJ3</accession>
<dbReference type="OrthoDB" id="9782387at2"/>
<dbReference type="GO" id="GO:0043365">
    <property type="term" value="F:[formate-C-acetyltransferase]-activating enzyme activity"/>
    <property type="evidence" value="ECO:0007669"/>
    <property type="project" value="InterPro"/>
</dbReference>
<dbReference type="Pfam" id="PF13353">
    <property type="entry name" value="Fer4_12"/>
    <property type="match status" value="1"/>
</dbReference>
<gene>
    <name evidence="8" type="ORF">GJ688_12635</name>
</gene>
<evidence type="ECO:0000256" key="3">
    <source>
        <dbReference type="ARBA" id="ARBA00022691"/>
    </source>
</evidence>
<protein>
    <recommendedName>
        <fullName evidence="7">Anaerobic ribonucleoside-triphosphate reductase-activating protein</fullName>
        <ecNumber evidence="7">1.97.1.-</ecNumber>
    </recommendedName>
</protein>
<dbReference type="AlphaFoldDB" id="A0A6I3SLJ3"/>
<keyword evidence="2" id="KW-0004">4Fe-4S</keyword>
<dbReference type="GO" id="GO:0004748">
    <property type="term" value="F:ribonucleoside-diphosphate reductase activity, thioredoxin disulfide as acceptor"/>
    <property type="evidence" value="ECO:0007669"/>
    <property type="project" value="TreeGrafter"/>
</dbReference>
<dbReference type="InterPro" id="IPR012837">
    <property type="entry name" value="NrdG"/>
</dbReference>
<dbReference type="RefSeq" id="WP_155476913.1">
    <property type="nucleotide sequence ID" value="NZ_WNKU01000015.1"/>
</dbReference>
<comment type="cofactor">
    <cofactor evidence="1">
        <name>[4Fe-4S] cluster</name>
        <dbReference type="ChEBI" id="CHEBI:49883"/>
    </cofactor>
</comment>
<keyword evidence="3" id="KW-0949">S-adenosyl-L-methionine</keyword>
<dbReference type="SUPFAM" id="SSF102114">
    <property type="entry name" value="Radical SAM enzymes"/>
    <property type="match status" value="1"/>
</dbReference>
<dbReference type="InterPro" id="IPR013785">
    <property type="entry name" value="Aldolase_TIM"/>
</dbReference>
<comment type="caution">
    <text evidence="8">The sequence shown here is derived from an EMBL/GenBank/DDBJ whole genome shotgun (WGS) entry which is preliminary data.</text>
</comment>
<sequence length="150" mass="16571">MATVRIAGFNDLNTSDADGIAFSIFFQGCRRRCLGCHNPELQSFDGGEETDTDEIIQRIRANQRFYDAVVFVGGEPMDQPDALKVLLAAVKSIGLSTWLYTGYNIFSISDDIIDLCDVIIAGEYRQDLHTGGFPASSNQVVLDQRKEKVA</sequence>